<dbReference type="AlphaFoldDB" id="A0AAE4Z8X7"/>
<dbReference type="CDD" id="cd24050">
    <property type="entry name" value="ASKHA_NBD_ANMK"/>
    <property type="match status" value="1"/>
</dbReference>
<dbReference type="GO" id="GO:0005524">
    <property type="term" value="F:ATP binding"/>
    <property type="evidence" value="ECO:0007669"/>
    <property type="project" value="UniProtKB-UniRule"/>
</dbReference>
<gene>
    <name evidence="1" type="primary">anmK</name>
    <name evidence="2" type="ORF">GWO12_04435</name>
</gene>
<comment type="caution">
    <text evidence="2">The sequence shown here is derived from an EMBL/GenBank/DDBJ whole genome shotgun (WGS) entry which is preliminary data.</text>
</comment>
<comment type="function">
    <text evidence="1">Catalyzes the specific phosphorylation of 1,6-anhydro-N-acetylmuramic acid (anhMurNAc) with the simultaneous cleavage of the 1,6-anhydro ring, generating MurNAc-6-P. Is required for the utilization of anhMurNAc either imported from the medium or derived from its own cell wall murein, and thus plays a role in cell wall recycling.</text>
</comment>
<dbReference type="EMBL" id="JAACAK010000036">
    <property type="protein sequence ID" value="NIR74346.1"/>
    <property type="molecule type" value="Genomic_DNA"/>
</dbReference>
<evidence type="ECO:0000313" key="3">
    <source>
        <dbReference type="Proteomes" id="UP000702544"/>
    </source>
</evidence>
<organism evidence="2 3">
    <name type="scientific">Candidatus Kutchimonas denitrificans</name>
    <dbReference type="NCBI Taxonomy" id="3056748"/>
    <lineage>
        <taxon>Bacteria</taxon>
        <taxon>Pseudomonadati</taxon>
        <taxon>Gemmatimonadota</taxon>
        <taxon>Gemmatimonadia</taxon>
        <taxon>Candidatus Palauibacterales</taxon>
        <taxon>Candidatus Palauibacteraceae</taxon>
        <taxon>Candidatus Kutchimonas</taxon>
    </lineage>
</organism>
<dbReference type="PANTHER" id="PTHR30605">
    <property type="entry name" value="ANHYDRO-N-ACETYLMURAMIC ACID KINASE"/>
    <property type="match status" value="1"/>
</dbReference>
<accession>A0AAE4Z8X7</accession>
<dbReference type="InterPro" id="IPR005338">
    <property type="entry name" value="Anhydro_N_Ac-Mur_kinase"/>
</dbReference>
<comment type="catalytic activity">
    <reaction evidence="1">
        <text>1,6-anhydro-N-acetyl-beta-muramate + ATP + H2O = N-acetyl-D-muramate 6-phosphate + ADP + H(+)</text>
        <dbReference type="Rhea" id="RHEA:24952"/>
        <dbReference type="ChEBI" id="CHEBI:15377"/>
        <dbReference type="ChEBI" id="CHEBI:15378"/>
        <dbReference type="ChEBI" id="CHEBI:30616"/>
        <dbReference type="ChEBI" id="CHEBI:58690"/>
        <dbReference type="ChEBI" id="CHEBI:58722"/>
        <dbReference type="ChEBI" id="CHEBI:456216"/>
        <dbReference type="EC" id="2.7.1.170"/>
    </reaction>
</comment>
<dbReference type="GO" id="GO:0016773">
    <property type="term" value="F:phosphotransferase activity, alcohol group as acceptor"/>
    <property type="evidence" value="ECO:0007669"/>
    <property type="project" value="UniProtKB-UniRule"/>
</dbReference>
<dbReference type="HAMAP" id="MF_01270">
    <property type="entry name" value="AnhMurNAc_kinase"/>
    <property type="match status" value="1"/>
</dbReference>
<dbReference type="InterPro" id="IPR043129">
    <property type="entry name" value="ATPase_NBD"/>
</dbReference>
<dbReference type="SUPFAM" id="SSF53067">
    <property type="entry name" value="Actin-like ATPase domain"/>
    <property type="match status" value="1"/>
</dbReference>
<name>A0AAE4Z8X7_9BACT</name>
<sequence length="384" mass="40149">MSRTSHGYYLGLMSGTSLDGVDVALVEVDRRDEVLGARLEAFLSVAYEPEQRRAIREGLAGGTAELCRLNVSLGDWHAVAAERLLDEADFDAADLAAVGSHGHTIWHEPPEGDRSGATLQLGEPAVIAERLGVPVISDFRARDVAAGGHGAPLVPLVDQLLFSAPTSWRALQNIGGIANVSVLPPAAAAAEVIAFDTGPGVMVIDEVVRAVSGGDERLDVDGKRARRGRVGPELLADLLDDPFFRRRPPKSTGREAFGEAYTIAFISEGRQLGLADDDLVTTATALTAHSIADAYGTLLPDHAVPAECIVSGGGARNPALMQMLAERLAPIPVTDLSALGWDPDAKEAAAFAILAHLFQAGLPGNLPSVTGAAGPRLLGKLTPP</sequence>
<dbReference type="NCBIfam" id="NF007148">
    <property type="entry name" value="PRK09585.3-2"/>
    <property type="match status" value="1"/>
</dbReference>
<dbReference type="Proteomes" id="UP000702544">
    <property type="component" value="Unassembled WGS sequence"/>
</dbReference>
<dbReference type="Gene3D" id="3.30.420.40">
    <property type="match status" value="2"/>
</dbReference>
<proteinExistence type="inferred from homology"/>
<dbReference type="GO" id="GO:0097175">
    <property type="term" value="P:1,6-anhydro-N-acetyl-beta-muramic acid catabolic process"/>
    <property type="evidence" value="ECO:0007669"/>
    <property type="project" value="UniProtKB-UniRule"/>
</dbReference>
<reference evidence="2 3" key="1">
    <citation type="submission" date="2020-01" db="EMBL/GenBank/DDBJ databases">
        <title>Genomes assembled from Gulf of Kutch pelagic sediment metagenomes.</title>
        <authorList>
            <person name="Chandrashekar M."/>
            <person name="Mahajan M.S."/>
            <person name="Dave K.J."/>
            <person name="Vatsa P."/>
            <person name="Nathani N.M."/>
        </authorList>
    </citation>
    <scope>NUCLEOTIDE SEQUENCE [LARGE SCALE GENOMIC DNA]</scope>
    <source>
        <strain evidence="2">KS3-K002</strain>
    </source>
</reference>
<keyword evidence="1 2" id="KW-0808">Transferase</keyword>
<keyword evidence="1" id="KW-0119">Carbohydrate metabolism</keyword>
<comment type="pathway">
    <text evidence="1">Amino-sugar metabolism; 1,6-anhydro-N-acetylmuramate degradation.</text>
</comment>
<keyword evidence="1 2" id="KW-0418">Kinase</keyword>
<dbReference type="GO" id="GO:0016301">
    <property type="term" value="F:kinase activity"/>
    <property type="evidence" value="ECO:0007669"/>
    <property type="project" value="UniProtKB-KW"/>
</dbReference>
<evidence type="ECO:0000256" key="1">
    <source>
        <dbReference type="HAMAP-Rule" id="MF_01270"/>
    </source>
</evidence>
<dbReference type="GO" id="GO:0009254">
    <property type="term" value="P:peptidoglycan turnover"/>
    <property type="evidence" value="ECO:0007669"/>
    <property type="project" value="UniProtKB-UniRule"/>
</dbReference>
<keyword evidence="1" id="KW-0067">ATP-binding</keyword>
<comment type="similarity">
    <text evidence="1">Belongs to the anhydro-N-acetylmuramic acid kinase family.</text>
</comment>
<evidence type="ECO:0000313" key="2">
    <source>
        <dbReference type="EMBL" id="NIR74346.1"/>
    </source>
</evidence>
<protein>
    <recommendedName>
        <fullName evidence="1">Anhydro-N-acetylmuramic acid kinase</fullName>
        <ecNumber evidence="1">2.7.1.170</ecNumber>
    </recommendedName>
    <alternativeName>
        <fullName evidence="1">AnhMurNAc kinase</fullName>
    </alternativeName>
</protein>
<keyword evidence="1" id="KW-0547">Nucleotide-binding</keyword>
<dbReference type="GO" id="GO:0006040">
    <property type="term" value="P:amino sugar metabolic process"/>
    <property type="evidence" value="ECO:0007669"/>
    <property type="project" value="InterPro"/>
</dbReference>
<dbReference type="Pfam" id="PF03702">
    <property type="entry name" value="AnmK"/>
    <property type="match status" value="1"/>
</dbReference>
<feature type="binding site" evidence="1">
    <location>
        <begin position="15"/>
        <end position="22"/>
    </location>
    <ligand>
        <name>ATP</name>
        <dbReference type="ChEBI" id="CHEBI:30616"/>
    </ligand>
</feature>
<dbReference type="PANTHER" id="PTHR30605:SF0">
    <property type="entry name" value="ANHYDRO-N-ACETYLMURAMIC ACID KINASE"/>
    <property type="match status" value="1"/>
</dbReference>
<dbReference type="EC" id="2.7.1.170" evidence="1"/>
<comment type="pathway">
    <text evidence="1">Cell wall biogenesis; peptidoglycan recycling.</text>
</comment>